<evidence type="ECO:0000256" key="2">
    <source>
        <dbReference type="SAM" id="MobiDB-lite"/>
    </source>
</evidence>
<feature type="region of interest" description="Disordered" evidence="2">
    <location>
        <begin position="1"/>
        <end position="39"/>
    </location>
</feature>
<feature type="compositionally biased region" description="Pro residues" evidence="2">
    <location>
        <begin position="1"/>
        <end position="18"/>
    </location>
</feature>
<dbReference type="InterPro" id="IPR036882">
    <property type="entry name" value="Alba-like_dom_sf"/>
</dbReference>
<dbReference type="PROSITE" id="PS51318">
    <property type="entry name" value="TAT"/>
    <property type="match status" value="1"/>
</dbReference>
<gene>
    <name evidence="3" type="ORF">PCOR1329_LOCUS11119</name>
</gene>
<comment type="caution">
    <text evidence="3">The sequence shown here is derived from an EMBL/GenBank/DDBJ whole genome shotgun (WGS) entry which is preliminary data.</text>
</comment>
<protein>
    <submittedName>
        <fullName evidence="3">Uncharacterized protein</fullName>
    </submittedName>
</protein>
<dbReference type="Gene3D" id="3.30.110.20">
    <property type="entry name" value="Alba-like domain"/>
    <property type="match status" value="1"/>
</dbReference>
<feature type="non-terminal residue" evidence="3">
    <location>
        <position position="1"/>
    </location>
</feature>
<feature type="region of interest" description="Disordered" evidence="2">
    <location>
        <begin position="168"/>
        <end position="198"/>
    </location>
</feature>
<evidence type="ECO:0000313" key="3">
    <source>
        <dbReference type="EMBL" id="CAK0804251.1"/>
    </source>
</evidence>
<name>A0ABN9QKD7_9DINO</name>
<evidence type="ECO:0000313" key="4">
    <source>
        <dbReference type="Proteomes" id="UP001189429"/>
    </source>
</evidence>
<keyword evidence="4" id="KW-1185">Reference proteome</keyword>
<feature type="compositionally biased region" description="Low complexity" evidence="2">
    <location>
        <begin position="24"/>
        <end position="33"/>
    </location>
</feature>
<dbReference type="SUPFAM" id="SSF101447">
    <property type="entry name" value="Formin homology 2 domain (FH2 domain)"/>
    <property type="match status" value="1"/>
</dbReference>
<dbReference type="EMBL" id="CAUYUJ010003195">
    <property type="protein sequence ID" value="CAK0804251.1"/>
    <property type="molecule type" value="Genomic_DNA"/>
</dbReference>
<organism evidence="3 4">
    <name type="scientific">Prorocentrum cordatum</name>
    <dbReference type="NCBI Taxonomy" id="2364126"/>
    <lineage>
        <taxon>Eukaryota</taxon>
        <taxon>Sar</taxon>
        <taxon>Alveolata</taxon>
        <taxon>Dinophyceae</taxon>
        <taxon>Prorocentrales</taxon>
        <taxon>Prorocentraceae</taxon>
        <taxon>Prorocentrum</taxon>
    </lineage>
</organism>
<accession>A0ABN9QKD7</accession>
<evidence type="ECO:0000256" key="1">
    <source>
        <dbReference type="ARBA" id="ARBA00022884"/>
    </source>
</evidence>
<proteinExistence type="predicted"/>
<dbReference type="Proteomes" id="UP001189429">
    <property type="component" value="Unassembled WGS sequence"/>
</dbReference>
<keyword evidence="1" id="KW-0694">RNA-binding</keyword>
<feature type="non-terminal residue" evidence="3">
    <location>
        <position position="217"/>
    </location>
</feature>
<sequence length="217" mass="21493">PPPPPPPPPPPSVLPPLPRRAAMRRSATALAAAGGAGSGPLRMRVRAQGVDFGRLAGGVLAQARAQLGTDVDAAGDLAVSNAVKALALANLFAKQESSHGVVFVPLLVVGDGGVEGAAAGERKLVRLSVSPRRLHSAAGAGAVAYPEDGEDWSQGGIYVPADAAAAGRGGGAADRAGPATSSGRGTEEAAAGSPAAPSRLARTVVGEWLRHAAPELR</sequence>
<feature type="compositionally biased region" description="Low complexity" evidence="2">
    <location>
        <begin position="189"/>
        <end position="198"/>
    </location>
</feature>
<dbReference type="InterPro" id="IPR006311">
    <property type="entry name" value="TAT_signal"/>
</dbReference>
<reference evidence="3" key="1">
    <citation type="submission" date="2023-10" db="EMBL/GenBank/DDBJ databases">
        <authorList>
            <person name="Chen Y."/>
            <person name="Shah S."/>
            <person name="Dougan E. K."/>
            <person name="Thang M."/>
            <person name="Chan C."/>
        </authorList>
    </citation>
    <scope>NUCLEOTIDE SEQUENCE [LARGE SCALE GENOMIC DNA]</scope>
</reference>